<evidence type="ECO:0000313" key="2">
    <source>
        <dbReference type="Proteomes" id="UP000017836"/>
    </source>
</evidence>
<accession>U5D4C5</accession>
<dbReference type="Proteomes" id="UP000017836">
    <property type="component" value="Unassembled WGS sequence"/>
</dbReference>
<protein>
    <submittedName>
        <fullName evidence="1">Uncharacterized protein</fullName>
    </submittedName>
</protein>
<dbReference type="EMBL" id="KI392059">
    <property type="protein sequence ID" value="ERN20461.1"/>
    <property type="molecule type" value="Genomic_DNA"/>
</dbReference>
<organism evidence="1 2">
    <name type="scientific">Amborella trichopoda</name>
    <dbReference type="NCBI Taxonomy" id="13333"/>
    <lineage>
        <taxon>Eukaryota</taxon>
        <taxon>Viridiplantae</taxon>
        <taxon>Streptophyta</taxon>
        <taxon>Embryophyta</taxon>
        <taxon>Tracheophyta</taxon>
        <taxon>Spermatophyta</taxon>
        <taxon>Magnoliopsida</taxon>
        <taxon>Amborellales</taxon>
        <taxon>Amborellaceae</taxon>
        <taxon>Amborella</taxon>
    </lineage>
</organism>
<evidence type="ECO:0000313" key="1">
    <source>
        <dbReference type="EMBL" id="ERN20461.1"/>
    </source>
</evidence>
<sequence length="115" mass="12453">MKFLISINPLANNCDIRILPHPLPPSICLKHRAILLKPSFTWARRLPTMGLSSSGPAIPQPNPGNPPQINSINGVMEVSVAKQSKSRSDNLVQINCLNLVDNGTNSETCTSVKVD</sequence>
<name>U5D4C5_AMBTC</name>
<gene>
    <name evidence="1" type="ORF">AMTR_s00068p00136370</name>
</gene>
<dbReference type="HOGENOM" id="CLU_2112167_0_0_1"/>
<dbReference type="AlphaFoldDB" id="U5D4C5"/>
<reference evidence="2" key="1">
    <citation type="journal article" date="2013" name="Science">
        <title>The Amborella genome and the evolution of flowering plants.</title>
        <authorList>
            <consortium name="Amborella Genome Project"/>
        </authorList>
    </citation>
    <scope>NUCLEOTIDE SEQUENCE [LARGE SCALE GENOMIC DNA]</scope>
</reference>
<proteinExistence type="predicted"/>
<dbReference type="Gramene" id="ERN20461">
    <property type="protein sequence ID" value="ERN20461"/>
    <property type="gene ID" value="AMTR_s00068p00136370"/>
</dbReference>
<keyword evidence="2" id="KW-1185">Reference proteome</keyword>